<evidence type="ECO:0000256" key="10">
    <source>
        <dbReference type="ARBA" id="ARBA00023136"/>
    </source>
</evidence>
<dbReference type="GO" id="GO:1902600">
    <property type="term" value="P:proton transmembrane transport"/>
    <property type="evidence" value="ECO:0007669"/>
    <property type="project" value="InterPro"/>
</dbReference>
<feature type="transmembrane region" description="Helical" evidence="12">
    <location>
        <begin position="62"/>
        <end position="87"/>
    </location>
</feature>
<dbReference type="GO" id="GO:0016020">
    <property type="term" value="C:membrane"/>
    <property type="evidence" value="ECO:0007669"/>
    <property type="project" value="UniProtKB-SubCell"/>
</dbReference>
<dbReference type="Proteomes" id="UP000036987">
    <property type="component" value="Unassembled WGS sequence"/>
</dbReference>
<evidence type="ECO:0000256" key="4">
    <source>
        <dbReference type="ARBA" id="ARBA00022448"/>
    </source>
</evidence>
<keyword evidence="5" id="KW-0633">Potassium transport</keyword>
<comment type="similarity">
    <text evidence="11">Belongs to the monovalent cation:proton antiporter 2 (CPA2) transporter (TC 2.A.37) family. CHX (TC 2.A.37.4) subfamily.</text>
</comment>
<dbReference type="Gene3D" id="1.20.1530.20">
    <property type="match status" value="1"/>
</dbReference>
<proteinExistence type="inferred from homology"/>
<name>A0A0K9PV04_ZOSMR</name>
<dbReference type="PANTHER" id="PTHR32468">
    <property type="entry name" value="CATION/H + ANTIPORTER"/>
    <property type="match status" value="1"/>
</dbReference>
<evidence type="ECO:0000259" key="13">
    <source>
        <dbReference type="Pfam" id="PF00999"/>
    </source>
</evidence>
<reference evidence="15" key="1">
    <citation type="journal article" date="2016" name="Nature">
        <title>The genome of the seagrass Zostera marina reveals angiosperm adaptation to the sea.</title>
        <authorList>
            <person name="Olsen J.L."/>
            <person name="Rouze P."/>
            <person name="Verhelst B."/>
            <person name="Lin Y.-C."/>
            <person name="Bayer T."/>
            <person name="Collen J."/>
            <person name="Dattolo E."/>
            <person name="De Paoli E."/>
            <person name="Dittami S."/>
            <person name="Maumus F."/>
            <person name="Michel G."/>
            <person name="Kersting A."/>
            <person name="Lauritano C."/>
            <person name="Lohaus R."/>
            <person name="Toepel M."/>
            <person name="Tonon T."/>
            <person name="Vanneste K."/>
            <person name="Amirebrahimi M."/>
            <person name="Brakel J."/>
            <person name="Bostroem C."/>
            <person name="Chovatia M."/>
            <person name="Grimwood J."/>
            <person name="Jenkins J.W."/>
            <person name="Jueterbock A."/>
            <person name="Mraz A."/>
            <person name="Stam W.T."/>
            <person name="Tice H."/>
            <person name="Bornberg-Bauer E."/>
            <person name="Green P.J."/>
            <person name="Pearson G.A."/>
            <person name="Procaccini G."/>
            <person name="Duarte C.M."/>
            <person name="Schmutz J."/>
            <person name="Reusch T.B.H."/>
            <person name="Van de Peer Y."/>
        </authorList>
    </citation>
    <scope>NUCLEOTIDE SEQUENCE [LARGE SCALE GENOMIC DNA]</scope>
    <source>
        <strain evidence="15">cv. Finnish</strain>
    </source>
</reference>
<keyword evidence="9" id="KW-0406">Ion transport</keyword>
<keyword evidence="15" id="KW-1185">Reference proteome</keyword>
<gene>
    <name evidence="14" type="ORF">ZOSMA_15G01080</name>
</gene>
<keyword evidence="8 12" id="KW-1133">Transmembrane helix</keyword>
<evidence type="ECO:0000256" key="5">
    <source>
        <dbReference type="ARBA" id="ARBA00022538"/>
    </source>
</evidence>
<evidence type="ECO:0000256" key="8">
    <source>
        <dbReference type="ARBA" id="ARBA00022989"/>
    </source>
</evidence>
<sequence>MIGIHALFGAFIIGIIIPKEGPFAGVLIEKIEDLISSIFLPLYFVSSGLKTNIDTMSGPVSWGLLMLVIATAYFGKIVETIVISMILRISTNEAVALGFPMNTKGLVEIIVLNIGKDRGVLNDESFAILVTMALFTTFVTAPIVTTIYKPAR</sequence>
<dbReference type="AlphaFoldDB" id="A0A0K9PV04"/>
<protein>
    <recommendedName>
        <fullName evidence="13">Cation/H+ exchanger transmembrane domain-containing protein</fullName>
    </recommendedName>
</protein>
<keyword evidence="10 12" id="KW-0472">Membrane</keyword>
<dbReference type="OrthoDB" id="785371at2759"/>
<evidence type="ECO:0000256" key="11">
    <source>
        <dbReference type="ARBA" id="ARBA00038341"/>
    </source>
</evidence>
<keyword evidence="6 12" id="KW-0812">Transmembrane</keyword>
<evidence type="ECO:0000256" key="9">
    <source>
        <dbReference type="ARBA" id="ARBA00023065"/>
    </source>
</evidence>
<evidence type="ECO:0000256" key="2">
    <source>
        <dbReference type="ARBA" id="ARBA00004119"/>
    </source>
</evidence>
<evidence type="ECO:0000256" key="1">
    <source>
        <dbReference type="ARBA" id="ARBA00003198"/>
    </source>
</evidence>
<comment type="caution">
    <text evidence="14">The sequence shown here is derived from an EMBL/GenBank/DDBJ whole genome shotgun (WGS) entry which is preliminary data.</text>
</comment>
<evidence type="ECO:0000313" key="14">
    <source>
        <dbReference type="EMBL" id="KMZ72769.1"/>
    </source>
</evidence>
<feature type="transmembrane region" description="Helical" evidence="12">
    <location>
        <begin position="126"/>
        <end position="148"/>
    </location>
</feature>
<feature type="domain" description="Cation/H+ exchanger transmembrane" evidence="13">
    <location>
        <begin position="1"/>
        <end position="145"/>
    </location>
</feature>
<dbReference type="InterPro" id="IPR038770">
    <property type="entry name" value="Na+/solute_symporter_sf"/>
</dbReference>
<dbReference type="InterPro" id="IPR050794">
    <property type="entry name" value="CPA2_transporter"/>
</dbReference>
<keyword evidence="4" id="KW-0813">Transport</keyword>
<dbReference type="InterPro" id="IPR006153">
    <property type="entry name" value="Cation/H_exchanger_TM"/>
</dbReference>
<comment type="subcellular location">
    <subcellularLocation>
        <location evidence="3">Membrane</location>
        <topology evidence="3">Multi-pass membrane protein</topology>
    </subcellularLocation>
    <subcellularLocation>
        <location evidence="2">Plastid</location>
        <location evidence="2">Chloroplast envelope</location>
    </subcellularLocation>
</comment>
<dbReference type="GO" id="GO:0015297">
    <property type="term" value="F:antiporter activity"/>
    <property type="evidence" value="ECO:0007669"/>
    <property type="project" value="InterPro"/>
</dbReference>
<dbReference type="STRING" id="29655.A0A0K9PV04"/>
<comment type="function">
    <text evidence="1">May function as sodium-coupled metabolite transporter across the chloroplast envelope.</text>
</comment>
<accession>A0A0K9PV04</accession>
<evidence type="ECO:0000256" key="3">
    <source>
        <dbReference type="ARBA" id="ARBA00004141"/>
    </source>
</evidence>
<dbReference type="GO" id="GO:0009941">
    <property type="term" value="C:chloroplast envelope"/>
    <property type="evidence" value="ECO:0007669"/>
    <property type="project" value="UniProtKB-SubCell"/>
</dbReference>
<evidence type="ECO:0000256" key="12">
    <source>
        <dbReference type="SAM" id="Phobius"/>
    </source>
</evidence>
<dbReference type="PANTHER" id="PTHR32468:SF81">
    <property type="entry name" value="CATION_H(+) ANTIPORTER 19"/>
    <property type="match status" value="1"/>
</dbReference>
<keyword evidence="7" id="KW-0630">Potassium</keyword>
<evidence type="ECO:0000256" key="7">
    <source>
        <dbReference type="ARBA" id="ARBA00022958"/>
    </source>
</evidence>
<organism evidence="14 15">
    <name type="scientific">Zostera marina</name>
    <name type="common">Eelgrass</name>
    <dbReference type="NCBI Taxonomy" id="29655"/>
    <lineage>
        <taxon>Eukaryota</taxon>
        <taxon>Viridiplantae</taxon>
        <taxon>Streptophyta</taxon>
        <taxon>Embryophyta</taxon>
        <taxon>Tracheophyta</taxon>
        <taxon>Spermatophyta</taxon>
        <taxon>Magnoliopsida</taxon>
        <taxon>Liliopsida</taxon>
        <taxon>Zosteraceae</taxon>
        <taxon>Zostera</taxon>
    </lineage>
</organism>
<dbReference type="GO" id="GO:0006813">
    <property type="term" value="P:potassium ion transport"/>
    <property type="evidence" value="ECO:0007669"/>
    <property type="project" value="UniProtKB-KW"/>
</dbReference>
<dbReference type="Pfam" id="PF00999">
    <property type="entry name" value="Na_H_Exchanger"/>
    <property type="match status" value="1"/>
</dbReference>
<evidence type="ECO:0000313" key="15">
    <source>
        <dbReference type="Proteomes" id="UP000036987"/>
    </source>
</evidence>
<evidence type="ECO:0000256" key="6">
    <source>
        <dbReference type="ARBA" id="ARBA00022692"/>
    </source>
</evidence>
<dbReference type="EMBL" id="LFYR01000620">
    <property type="protein sequence ID" value="KMZ72769.1"/>
    <property type="molecule type" value="Genomic_DNA"/>
</dbReference>